<dbReference type="Proteomes" id="UP000503017">
    <property type="component" value="Chromosome"/>
</dbReference>
<proteinExistence type="predicted"/>
<dbReference type="AlphaFoldDB" id="A0A6M7WT10"/>
<reference evidence="1 2" key="1">
    <citation type="submission" date="2018-10" db="EMBL/GenBank/DDBJ databases">
        <authorList>
            <person name="Perry B.J."/>
            <person name="Sullivan J.T."/>
            <person name="Murphy R.J.T."/>
            <person name="Ramsay J.P."/>
            <person name="Ronson C.W."/>
        </authorList>
    </citation>
    <scope>NUCLEOTIDE SEQUENCE [LARGE SCALE GENOMIC DNA]</scope>
    <source>
        <strain evidence="1 2">R88b</strain>
    </source>
</reference>
<gene>
    <name evidence="1" type="ORF">EB235_29475</name>
</gene>
<accession>A0A6M7WT10</accession>
<name>A0A6M7WT10_RHILI</name>
<organism evidence="1 2">
    <name type="scientific">Mesorhizobium loti R88b</name>
    <dbReference type="NCBI Taxonomy" id="935548"/>
    <lineage>
        <taxon>Bacteria</taxon>
        <taxon>Pseudomonadati</taxon>
        <taxon>Pseudomonadota</taxon>
        <taxon>Alphaproteobacteria</taxon>
        <taxon>Hyphomicrobiales</taxon>
        <taxon>Phyllobacteriaceae</taxon>
        <taxon>Mesorhizobium</taxon>
    </lineage>
</organism>
<protein>
    <submittedName>
        <fullName evidence="1">Uncharacterized protein</fullName>
    </submittedName>
</protein>
<evidence type="ECO:0000313" key="2">
    <source>
        <dbReference type="Proteomes" id="UP000503017"/>
    </source>
</evidence>
<dbReference type="EMBL" id="CP033367">
    <property type="protein sequence ID" value="QKD05105.1"/>
    <property type="molecule type" value="Genomic_DNA"/>
</dbReference>
<evidence type="ECO:0000313" key="1">
    <source>
        <dbReference type="EMBL" id="QKD05105.1"/>
    </source>
</evidence>
<sequence length="67" mass="8035">MHAYALFARARWQPAKVRAMINFLVERLCSLLRLRAPGTDRVSRLQLVRHLYWIDNRKASKRLQRES</sequence>